<dbReference type="Gene3D" id="1.25.40.10">
    <property type="entry name" value="Tetratricopeptide repeat domain"/>
    <property type="match status" value="5"/>
</dbReference>
<dbReference type="InterPro" id="IPR019734">
    <property type="entry name" value="TPR_rpt"/>
</dbReference>
<accession>A0AAD8F897</accession>
<dbReference type="InterPro" id="IPR011990">
    <property type="entry name" value="TPR-like_helical_dom_sf"/>
</dbReference>
<feature type="repeat" description="TPR" evidence="3">
    <location>
        <begin position="858"/>
        <end position="891"/>
    </location>
</feature>
<keyword evidence="2 3" id="KW-0802">TPR repeat</keyword>
<dbReference type="PROSITE" id="PS50005">
    <property type="entry name" value="TPR"/>
    <property type="match status" value="4"/>
</dbReference>
<dbReference type="SMART" id="SM00028">
    <property type="entry name" value="TPR"/>
    <property type="match status" value="12"/>
</dbReference>
<dbReference type="GO" id="GO:0055087">
    <property type="term" value="C:Ski complex"/>
    <property type="evidence" value="ECO:0007669"/>
    <property type="project" value="InterPro"/>
</dbReference>
<sequence>MDTFEIKACLKKARDALREKDFKEALKQSKVVLGVDKDNYNALVFIGLAAEGLNQPDQALKAFRRASEKDPDQLLAWQGLSSFFDKNPTVVGTDEAIIIYQRLLALTLSDCKKQIVYAQKLVDLYLKSNKKEKALELLEHLLDLQKAVEERVTVLKQIINTWSHDLPHSTSNLYQSALTEILQHTAYLTKDEISTFIEQLLCQMSKVSVVDSVKTLCTTFNENFPDAFPPKEYLLRFYLETNIGVATVPVTVCEQVAQLIEQLISIKPDSLMIQLAQGFLELQLNNFVKANNLLQVCDTDNISGLYYLGFTNLRLHKYQQCLEACNKGLTALSSPSRVFSSSLAHVDCLFKLAMAEAYREINTHDSREKAFSILEEVSERMPNEAFLIKAYVYLDQGKVDDAQTCANYLPQDSLPVQTLKATILFAKKDFMSALQILKKIVVEDPSDFRTTLKLGQTLWELRNSQDIADVKEQCFNTLLKAAKLDPLHFESFLYLGYFYRDIQRDKTKARRCFQKAYDLNSASTDTGIALVDSLMEQEEQTQCVRILEQATSQAAAGHAKWAWLRLGLYQIKQNDFDAAIISLQSALRGDPHDNHVWECLAEAYLQRGSYNAALKAFTKASELDPNSLYCQYKIANIKHVLGEMAMAIIEYKKILEKSPDYVPVLKGVSESLIQLGKHKLLACLDDLAKGCFEEAIVFLTRAAVQRPDLSCIWKLLGDACTLIYPIDVEPFSVPVKLLKKTTSVQELKLVTKSELLRIGSSCYGQALKIFPESGSLWHDLGVNLYHQSQLLFSNDDSGDGLTLLDRASQALKKAINLEPKDWRHWNVLGVIACCSACDKPSLAQHCFIKSLECEANNVVAWTNLGTFYLSKNNVTLAYNAFKNAQSIDPTYLACWIGQAMIAETVQSNEAMDLFRHSSELGFNLESSLGYSQWVLKVLGDASVRKTDVYHYSIQQMAAVPAASDDMTRYTRRIKKDPVAYNMQGLLFEHQDLLDSSVSAFQKAISLLKQGFRDDSESYVNDVQINLARVLSKQGKYEESIQLYETCSMTSDVQNTCFYGLTLFKAGRIKDAFNVYNQVLTVVPGMPEESQVYAALGMVAYKAGDISQAKTLLFSGFQTSQPSLHGLLALCALGLLQKDMTLSTAVLEELFKREDKEEVLKEISLLKLYSNYLQDSFEEGLIELKQVCETIPALTSLLGQCLLSSWTKLIKSEILPSILQFLCLRDSRQENDPQFDLVQTLSQLLVGQHHRKSNDQNVLKTAQKAFHANPGCYLALSNLTAAVHAEAVVMKNSKCSNLFQVEQGLLKILLEDNRITPELRSWCLQMLVVNCIERKDIDSAQMYLKRFQEGHTLSTVEEMFYKSITSYLTRKINPLHEISDSRILSRLQLLVDCELCCHHNDCQTAINMLDRLIQQTETQNCCSDSILHNLKERLAYIAFCGLKDQPESLNFKKKFEEILTDMKDSPILLIMDAYRALAANDNRKAKFLFATALDKVRANKDVGFCSSLARQWLLKLSWGSTKEQDQNLIQNILQDAKSRGDSKTMEMFQSLSAN</sequence>
<keyword evidence="5" id="KW-1185">Reference proteome</keyword>
<evidence type="ECO:0000313" key="5">
    <source>
        <dbReference type="Proteomes" id="UP001233172"/>
    </source>
</evidence>
<feature type="repeat" description="TPR" evidence="3">
    <location>
        <begin position="594"/>
        <end position="627"/>
    </location>
</feature>
<reference evidence="4" key="2">
    <citation type="submission" date="2023-04" db="EMBL/GenBank/DDBJ databases">
        <authorList>
            <person name="Bu L."/>
            <person name="Lu L."/>
            <person name="Laidemitt M.R."/>
            <person name="Zhang S.M."/>
            <person name="Mutuku M."/>
            <person name="Mkoji G."/>
            <person name="Steinauer M."/>
            <person name="Loker E.S."/>
        </authorList>
    </citation>
    <scope>NUCLEOTIDE SEQUENCE</scope>
    <source>
        <strain evidence="4">KasaAsao</strain>
        <tissue evidence="4">Whole Snail</tissue>
    </source>
</reference>
<feature type="repeat" description="TPR" evidence="3">
    <location>
        <begin position="560"/>
        <end position="593"/>
    </location>
</feature>
<reference evidence="4" key="1">
    <citation type="journal article" date="2023" name="PLoS Negl. Trop. Dis.">
        <title>A genome sequence for Biomphalaria pfeifferi, the major vector snail for the human-infecting parasite Schistosoma mansoni.</title>
        <authorList>
            <person name="Bu L."/>
            <person name="Lu L."/>
            <person name="Laidemitt M.R."/>
            <person name="Zhang S.M."/>
            <person name="Mutuku M."/>
            <person name="Mkoji G."/>
            <person name="Steinauer M."/>
            <person name="Loker E.S."/>
        </authorList>
    </citation>
    <scope>NUCLEOTIDE SEQUENCE</scope>
    <source>
        <strain evidence="4">KasaAsao</strain>
    </source>
</reference>
<dbReference type="PANTHER" id="PTHR15704">
    <property type="entry name" value="SUPERKILLER 3 PROTEIN-RELATED"/>
    <property type="match status" value="1"/>
</dbReference>
<evidence type="ECO:0000256" key="1">
    <source>
        <dbReference type="ARBA" id="ARBA00022737"/>
    </source>
</evidence>
<dbReference type="Pfam" id="PF13176">
    <property type="entry name" value="TPR_7"/>
    <property type="match status" value="1"/>
</dbReference>
<dbReference type="Pfam" id="PF13432">
    <property type="entry name" value="TPR_16"/>
    <property type="match status" value="2"/>
</dbReference>
<evidence type="ECO:0000256" key="3">
    <source>
        <dbReference type="PROSITE-ProRule" id="PRU00339"/>
    </source>
</evidence>
<comment type="caution">
    <text evidence="4">The sequence shown here is derived from an EMBL/GenBank/DDBJ whole genome shotgun (WGS) entry which is preliminary data.</text>
</comment>
<proteinExistence type="predicted"/>
<dbReference type="GO" id="GO:0006401">
    <property type="term" value="P:RNA catabolic process"/>
    <property type="evidence" value="ECO:0007669"/>
    <property type="project" value="InterPro"/>
</dbReference>
<dbReference type="PANTHER" id="PTHR15704:SF7">
    <property type="entry name" value="SUPERKILLER COMPLEX PROTEIN 3"/>
    <property type="match status" value="1"/>
</dbReference>
<evidence type="ECO:0000313" key="4">
    <source>
        <dbReference type="EMBL" id="KAK0055337.1"/>
    </source>
</evidence>
<protein>
    <submittedName>
        <fullName evidence="4">Tetratricopeptide repeat protein 37</fullName>
    </submittedName>
</protein>
<dbReference type="EMBL" id="JASAOG010000071">
    <property type="protein sequence ID" value="KAK0055337.1"/>
    <property type="molecule type" value="Genomic_DNA"/>
</dbReference>
<evidence type="ECO:0000256" key="2">
    <source>
        <dbReference type="ARBA" id="ARBA00022803"/>
    </source>
</evidence>
<name>A0AAD8F897_BIOPF</name>
<organism evidence="4 5">
    <name type="scientific">Biomphalaria pfeifferi</name>
    <name type="common">Bloodfluke planorb</name>
    <name type="synonym">Freshwater snail</name>
    <dbReference type="NCBI Taxonomy" id="112525"/>
    <lineage>
        <taxon>Eukaryota</taxon>
        <taxon>Metazoa</taxon>
        <taxon>Spiralia</taxon>
        <taxon>Lophotrochozoa</taxon>
        <taxon>Mollusca</taxon>
        <taxon>Gastropoda</taxon>
        <taxon>Heterobranchia</taxon>
        <taxon>Euthyneura</taxon>
        <taxon>Panpulmonata</taxon>
        <taxon>Hygrophila</taxon>
        <taxon>Lymnaeoidea</taxon>
        <taxon>Planorbidae</taxon>
        <taxon>Biomphalaria</taxon>
    </lineage>
</organism>
<feature type="repeat" description="TPR" evidence="3">
    <location>
        <begin position="40"/>
        <end position="73"/>
    </location>
</feature>
<dbReference type="SUPFAM" id="SSF48452">
    <property type="entry name" value="TPR-like"/>
    <property type="match status" value="5"/>
</dbReference>
<keyword evidence="1" id="KW-0677">Repeat</keyword>
<dbReference type="Pfam" id="PF13181">
    <property type="entry name" value="TPR_8"/>
    <property type="match status" value="1"/>
</dbReference>
<dbReference type="InterPro" id="IPR039226">
    <property type="entry name" value="Ski3/TTC37"/>
</dbReference>
<gene>
    <name evidence="4" type="ORF">Bpfe_015351</name>
</gene>
<dbReference type="Proteomes" id="UP001233172">
    <property type="component" value="Unassembled WGS sequence"/>
</dbReference>